<dbReference type="AlphaFoldDB" id="A0A8C3NUS4"/>
<protein>
    <submittedName>
        <fullName evidence="3">Uncharacterized protein</fullName>
    </submittedName>
</protein>
<reference evidence="3" key="1">
    <citation type="submission" date="2025-08" db="UniProtKB">
        <authorList>
            <consortium name="Ensembl"/>
        </authorList>
    </citation>
    <scope>IDENTIFICATION</scope>
</reference>
<feature type="region of interest" description="Disordered" evidence="1">
    <location>
        <begin position="44"/>
        <end position="81"/>
    </location>
</feature>
<dbReference type="Proteomes" id="UP000694396">
    <property type="component" value="Unplaced"/>
</dbReference>
<evidence type="ECO:0000313" key="4">
    <source>
        <dbReference type="Proteomes" id="UP000694396"/>
    </source>
</evidence>
<feature type="chain" id="PRO_5034020001" evidence="2">
    <location>
        <begin position="18"/>
        <end position="81"/>
    </location>
</feature>
<keyword evidence="4" id="KW-1185">Reference proteome</keyword>
<feature type="signal peptide" evidence="2">
    <location>
        <begin position="1"/>
        <end position="17"/>
    </location>
</feature>
<reference evidence="3" key="2">
    <citation type="submission" date="2025-09" db="UniProtKB">
        <authorList>
            <consortium name="Ensembl"/>
        </authorList>
    </citation>
    <scope>IDENTIFICATION</scope>
</reference>
<name>A0A8C3NUS4_9PASS</name>
<keyword evidence="2" id="KW-0732">Signal</keyword>
<sequence length="81" mass="8574">LVLRIILLSALLRSSKTLEVCVTPHPVSGGSSYTAFALLQGQSPAEPRLSQSSLPLPPIPDLKNHYRTGGPELPCASEAKP</sequence>
<dbReference type="Ensembl" id="ENSCRFT00000002258.1">
    <property type="protein sequence ID" value="ENSCRFP00000002165.1"/>
    <property type="gene ID" value="ENSCRFG00000001793.1"/>
</dbReference>
<proteinExistence type="predicted"/>
<evidence type="ECO:0000256" key="1">
    <source>
        <dbReference type="SAM" id="MobiDB-lite"/>
    </source>
</evidence>
<organism evidence="3 4">
    <name type="scientific">Cyanoderma ruficeps</name>
    <name type="common">rufous-capped babbler</name>
    <dbReference type="NCBI Taxonomy" id="181631"/>
    <lineage>
        <taxon>Eukaryota</taxon>
        <taxon>Metazoa</taxon>
        <taxon>Chordata</taxon>
        <taxon>Craniata</taxon>
        <taxon>Vertebrata</taxon>
        <taxon>Euteleostomi</taxon>
        <taxon>Archelosauria</taxon>
        <taxon>Archosauria</taxon>
        <taxon>Dinosauria</taxon>
        <taxon>Saurischia</taxon>
        <taxon>Theropoda</taxon>
        <taxon>Coelurosauria</taxon>
        <taxon>Aves</taxon>
        <taxon>Neognathae</taxon>
        <taxon>Neoaves</taxon>
        <taxon>Telluraves</taxon>
        <taxon>Australaves</taxon>
        <taxon>Passeriformes</taxon>
        <taxon>Sylvioidea</taxon>
        <taxon>Timaliidae</taxon>
        <taxon>Cyanoderma</taxon>
    </lineage>
</organism>
<evidence type="ECO:0000313" key="3">
    <source>
        <dbReference type="Ensembl" id="ENSCRFP00000002165.1"/>
    </source>
</evidence>
<evidence type="ECO:0000256" key="2">
    <source>
        <dbReference type="SAM" id="SignalP"/>
    </source>
</evidence>
<accession>A0A8C3NUS4</accession>